<feature type="transmembrane region" description="Helical" evidence="7">
    <location>
        <begin position="354"/>
        <end position="376"/>
    </location>
</feature>
<dbReference type="Proteomes" id="UP000317344">
    <property type="component" value="Chromosome"/>
</dbReference>
<feature type="transmembrane region" description="Helical" evidence="7">
    <location>
        <begin position="492"/>
        <end position="511"/>
    </location>
</feature>
<dbReference type="OrthoDB" id="9780560at2"/>
<gene>
    <name evidence="10" type="ORF">FO059_11300</name>
</gene>
<evidence type="ECO:0000256" key="7">
    <source>
        <dbReference type="SAM" id="Phobius"/>
    </source>
</evidence>
<evidence type="ECO:0000256" key="4">
    <source>
        <dbReference type="ARBA" id="ARBA00022989"/>
    </source>
</evidence>
<evidence type="ECO:0000256" key="5">
    <source>
        <dbReference type="ARBA" id="ARBA00023136"/>
    </source>
</evidence>
<comment type="subcellular location">
    <subcellularLocation>
        <location evidence="1">Cell membrane</location>
        <topology evidence="1">Multi-pass membrane protein</topology>
    </subcellularLocation>
</comment>
<dbReference type="RefSeq" id="WP_143910682.1">
    <property type="nucleotide sequence ID" value="NZ_CP041765.1"/>
</dbReference>
<protein>
    <submittedName>
        <fullName evidence="10">FtsX-like permease family protein</fullName>
    </submittedName>
</protein>
<evidence type="ECO:0000256" key="2">
    <source>
        <dbReference type="ARBA" id="ARBA00022475"/>
    </source>
</evidence>
<reference evidence="10 11" key="1">
    <citation type="submission" date="2019-07" db="EMBL/GenBank/DDBJ databases">
        <title>Tomitella cavernea sp. nov., an actinomycete isolated from soil.</title>
        <authorList>
            <person name="Cheng J."/>
        </authorList>
    </citation>
    <scope>NUCLEOTIDE SEQUENCE [LARGE SCALE GENOMIC DNA]</scope>
    <source>
        <strain evidence="10 11">HY188</strain>
    </source>
</reference>
<dbReference type="GO" id="GO:0022857">
    <property type="term" value="F:transmembrane transporter activity"/>
    <property type="evidence" value="ECO:0007669"/>
    <property type="project" value="TreeGrafter"/>
</dbReference>
<dbReference type="InterPro" id="IPR003838">
    <property type="entry name" value="ABC3_permease_C"/>
</dbReference>
<keyword evidence="3 7" id="KW-0812">Transmembrane</keyword>
<feature type="domain" description="MacB-like periplasmic core" evidence="9">
    <location>
        <begin position="17"/>
        <end position="228"/>
    </location>
</feature>
<dbReference type="GO" id="GO:0005886">
    <property type="term" value="C:plasma membrane"/>
    <property type="evidence" value="ECO:0007669"/>
    <property type="project" value="UniProtKB-SubCell"/>
</dbReference>
<feature type="transmembrane region" description="Helical" evidence="7">
    <location>
        <begin position="803"/>
        <end position="823"/>
    </location>
</feature>
<evidence type="ECO:0000256" key="1">
    <source>
        <dbReference type="ARBA" id="ARBA00004651"/>
    </source>
</evidence>
<reference evidence="10 11" key="2">
    <citation type="submission" date="2019-07" db="EMBL/GenBank/DDBJ databases">
        <authorList>
            <person name="Huang Y."/>
        </authorList>
    </citation>
    <scope>NUCLEOTIDE SEQUENCE [LARGE SCALE GENOMIC DNA]</scope>
    <source>
        <strain evidence="10 11">HY188</strain>
    </source>
</reference>
<feature type="transmembrane region" description="Helical" evidence="7">
    <location>
        <begin position="430"/>
        <end position="449"/>
    </location>
</feature>
<dbReference type="InterPro" id="IPR025857">
    <property type="entry name" value="MacB_PCD"/>
</dbReference>
<dbReference type="AlphaFoldDB" id="A0A516X888"/>
<evidence type="ECO:0000313" key="10">
    <source>
        <dbReference type="EMBL" id="QDQ99278.1"/>
    </source>
</evidence>
<evidence type="ECO:0000256" key="6">
    <source>
        <dbReference type="ARBA" id="ARBA00038076"/>
    </source>
</evidence>
<feature type="domain" description="MacB-like periplasmic core" evidence="9">
    <location>
        <begin position="491"/>
        <end position="683"/>
    </location>
</feature>
<keyword evidence="5 7" id="KW-0472">Membrane</keyword>
<evidence type="ECO:0000313" key="11">
    <source>
        <dbReference type="Proteomes" id="UP000317344"/>
    </source>
</evidence>
<dbReference type="Pfam" id="PF02687">
    <property type="entry name" value="FtsX"/>
    <property type="match status" value="2"/>
</dbReference>
<feature type="domain" description="ABC3 transporter permease C-terminal" evidence="8">
    <location>
        <begin position="265"/>
        <end position="386"/>
    </location>
</feature>
<evidence type="ECO:0000259" key="9">
    <source>
        <dbReference type="Pfam" id="PF12704"/>
    </source>
</evidence>
<dbReference type="Pfam" id="PF12704">
    <property type="entry name" value="MacB_PCD"/>
    <property type="match status" value="2"/>
</dbReference>
<dbReference type="PANTHER" id="PTHR30572">
    <property type="entry name" value="MEMBRANE COMPONENT OF TRANSPORTER-RELATED"/>
    <property type="match status" value="1"/>
</dbReference>
<evidence type="ECO:0000259" key="8">
    <source>
        <dbReference type="Pfam" id="PF02687"/>
    </source>
</evidence>
<proteinExistence type="inferred from homology"/>
<dbReference type="PANTHER" id="PTHR30572:SF4">
    <property type="entry name" value="ABC TRANSPORTER PERMEASE YTRF"/>
    <property type="match status" value="1"/>
</dbReference>
<dbReference type="KEGG" id="toy:FO059_11300"/>
<comment type="similarity">
    <text evidence="6">Belongs to the ABC-4 integral membrane protein family.</text>
</comment>
<evidence type="ECO:0000256" key="3">
    <source>
        <dbReference type="ARBA" id="ARBA00022692"/>
    </source>
</evidence>
<feature type="transmembrane region" description="Helical" evidence="7">
    <location>
        <begin position="713"/>
        <end position="738"/>
    </location>
</feature>
<dbReference type="InterPro" id="IPR050250">
    <property type="entry name" value="Macrolide_Exporter_MacB"/>
</dbReference>
<feature type="transmembrane region" description="Helical" evidence="7">
    <location>
        <begin position="310"/>
        <end position="334"/>
    </location>
</feature>
<feature type="domain" description="ABC3 transporter permease C-terminal" evidence="8">
    <location>
        <begin position="717"/>
        <end position="833"/>
    </location>
</feature>
<keyword evidence="11" id="KW-1185">Reference proteome</keyword>
<dbReference type="EMBL" id="CP041765">
    <property type="protein sequence ID" value="QDQ99278.1"/>
    <property type="molecule type" value="Genomic_DNA"/>
</dbReference>
<name>A0A516X888_9ACTN</name>
<feature type="transmembrane region" description="Helical" evidence="7">
    <location>
        <begin position="768"/>
        <end position="791"/>
    </location>
</feature>
<sequence length="840" mass="85846">MRRVALRNLAANRVRLALTVIAVVLGTAFVAGSFVFTDTLHKAFDGVFADVARGVDVQVSPEHRGAGGVPDSYRPLLRGLPHVAEVTPQVSGPVVLVDAEGDPVQTGGAPSMGMSYTPPGEAPGPTTPVVAGAPPSSPGDVMLNTGAARAAGLRVGDRTQVLVPAKGLQDVTVTGVYSPAADSGGYVGVEFTPAQARALFTDGAHVAAFDVTAAPGTEPAALRDEIAAALPDNPDLRVETGAQVRARVQSQLDDALRFVNYFLFAFGAIALLAGTFIIYNTFSMIVAQRMRELALLRAVGAGRRQLRRSVLGEAAAVGIAGSAVGLAAGIGLAYGLRAALNAADLGLPRGDLAVTARTVLTALVIGTVVTVVSAWVPARRASSVPPVAAMRAEFASTGTSLRRRTAAGALGIAGGAVALALGATADTTPVAASVVGAGAAAVLIGTLLVSPALSSPAIRLIGAAVPRIFRTPGRLALTNATRNPRRTSATGFALTLGLMLVTLIGVFGASARSSVDALINTGIRAEFVLTGIGHSGVPPRAADAAAEAPGVGEVVRFHPVRAELDGASATGFAASGPVSDLLRLDIASGRAELSGDGMLVSTDAAAEHGWHMGDAVELTGPDGTVSRNIVRGTYAPQPALGDWIVGDAAYRALVPELARHDILILVDPAPGVTPGALRTALTEATDPYLVVQVQDRDEFRGAQARQIDQMLAVLYGLLALAIVIAVLGIVNTLALSVVERRREIGMLRAIGMHRAQVRRTVYLESTLIAVYGAVIGVVLGLAFGAAFVHALRNEGIDHLAIPWAQSLAMLVGSAAVGVAAAVWPASRAARTDPLTAIEEP</sequence>
<feature type="transmembrane region" description="Helical" evidence="7">
    <location>
        <begin position="406"/>
        <end position="424"/>
    </location>
</feature>
<keyword evidence="2" id="KW-1003">Cell membrane</keyword>
<organism evidence="10 11">
    <name type="scientific">Tomitella fengzijianii</name>
    <dbReference type="NCBI Taxonomy" id="2597660"/>
    <lineage>
        <taxon>Bacteria</taxon>
        <taxon>Bacillati</taxon>
        <taxon>Actinomycetota</taxon>
        <taxon>Actinomycetes</taxon>
        <taxon>Mycobacteriales</taxon>
        <taxon>Tomitella</taxon>
    </lineage>
</organism>
<feature type="transmembrane region" description="Helical" evidence="7">
    <location>
        <begin position="258"/>
        <end position="282"/>
    </location>
</feature>
<accession>A0A516X888</accession>
<keyword evidence="4 7" id="KW-1133">Transmembrane helix</keyword>